<keyword evidence="3" id="KW-1185">Reference proteome</keyword>
<dbReference type="Proteomes" id="UP000327013">
    <property type="component" value="Unassembled WGS sequence"/>
</dbReference>
<reference evidence="2 3" key="1">
    <citation type="submission" date="2019-06" db="EMBL/GenBank/DDBJ databases">
        <title>A chromosomal-level reference genome of Carpinus fangiana (Coryloideae, Betulaceae).</title>
        <authorList>
            <person name="Yang X."/>
            <person name="Wang Z."/>
            <person name="Zhang L."/>
            <person name="Hao G."/>
            <person name="Liu J."/>
            <person name="Yang Y."/>
        </authorList>
    </citation>
    <scope>NUCLEOTIDE SEQUENCE [LARGE SCALE GENOMIC DNA]</scope>
    <source>
        <strain evidence="2">Cfa_2016G</strain>
        <tissue evidence="2">Leaf</tissue>
    </source>
</reference>
<gene>
    <name evidence="2" type="ORF">FH972_024373</name>
</gene>
<dbReference type="EMBL" id="VIBQ01000017">
    <property type="protein sequence ID" value="KAB8360635.1"/>
    <property type="molecule type" value="Genomic_DNA"/>
</dbReference>
<protein>
    <submittedName>
        <fullName evidence="2">Uncharacterized protein</fullName>
    </submittedName>
</protein>
<evidence type="ECO:0000256" key="1">
    <source>
        <dbReference type="SAM" id="MobiDB-lite"/>
    </source>
</evidence>
<feature type="compositionally biased region" description="Low complexity" evidence="1">
    <location>
        <begin position="657"/>
        <end position="671"/>
    </location>
</feature>
<proteinExistence type="predicted"/>
<dbReference type="PANTHER" id="PTHR38886">
    <property type="entry name" value="SESA DOMAIN-CONTAINING PROTEIN"/>
    <property type="match status" value="1"/>
</dbReference>
<feature type="region of interest" description="Disordered" evidence="1">
    <location>
        <begin position="651"/>
        <end position="671"/>
    </location>
</feature>
<evidence type="ECO:0000313" key="3">
    <source>
        <dbReference type="Proteomes" id="UP000327013"/>
    </source>
</evidence>
<name>A0A5N6KXV5_9ROSI</name>
<feature type="region of interest" description="Disordered" evidence="1">
    <location>
        <begin position="387"/>
        <end position="425"/>
    </location>
</feature>
<comment type="caution">
    <text evidence="2">The sequence shown here is derived from an EMBL/GenBank/DDBJ whole genome shotgun (WGS) entry which is preliminary data.</text>
</comment>
<feature type="compositionally biased region" description="Polar residues" evidence="1">
    <location>
        <begin position="400"/>
        <end position="415"/>
    </location>
</feature>
<evidence type="ECO:0000313" key="2">
    <source>
        <dbReference type="EMBL" id="KAB8360635.1"/>
    </source>
</evidence>
<organism evidence="2 3">
    <name type="scientific">Carpinus fangiana</name>
    <dbReference type="NCBI Taxonomy" id="176857"/>
    <lineage>
        <taxon>Eukaryota</taxon>
        <taxon>Viridiplantae</taxon>
        <taxon>Streptophyta</taxon>
        <taxon>Embryophyta</taxon>
        <taxon>Tracheophyta</taxon>
        <taxon>Spermatophyta</taxon>
        <taxon>Magnoliopsida</taxon>
        <taxon>eudicotyledons</taxon>
        <taxon>Gunneridae</taxon>
        <taxon>Pentapetalae</taxon>
        <taxon>rosids</taxon>
        <taxon>fabids</taxon>
        <taxon>Fagales</taxon>
        <taxon>Betulaceae</taxon>
        <taxon>Carpinus</taxon>
    </lineage>
</organism>
<feature type="region of interest" description="Disordered" evidence="1">
    <location>
        <begin position="275"/>
        <end position="306"/>
    </location>
</feature>
<dbReference type="PANTHER" id="PTHR38886:SF1">
    <property type="entry name" value="NACHT-NTPASE AND P-LOOP NTPASES N-TERMINAL DOMAIN-CONTAINING PROTEIN"/>
    <property type="match status" value="1"/>
</dbReference>
<dbReference type="AlphaFoldDB" id="A0A5N6KXV5"/>
<accession>A0A5N6KXV5</accession>
<sequence>MSFGWSVGDILTGIELSAKIYKAFNDAHENAPTQYRVLIHEFKTFHASFINLHHLLREYDQSMYMGYPAIEETLKKCFAYLRTYDVVDIPFAHASPRQAVKRVLLQVNWAIVVQKDVDLLRKELAGHARIISICSAAATFRSILEIRAQNKELREQNQKILLSTQHIISRLDGSVPPSLPSPVLSFQDRHLTAADVPQETHAQTLHRKLEALKAADRLLLEEERKLRLIGGSQDLELDDLENVERDQLVQARRDLDFQTERLRNLETRMQGMTPHRTETFESTTSTHPPSLIHDGMETRPESSPTSLTPWRVYGLPDDLIGLPRAAIDVVSPLSVSPSNSFTAAAAHRRTDTLSSEVDIVVSQPKDNFSRYVDDAFLSPFASPDRPPLASPFIESRPHDSLSSPDTSPRQRSPSTFTPPMPTQTRRSTIMSTISIGHQWASFCKGATIVAKDVPSLTCGACARRCQVELLWTERESGGLTIKAECVTTHTCILVHTFPSDMLPIPHIEHSGAAPDSALTVAFKNNSNCGQARFPTHRSRSGPALLSYKLPSSDHRKKFQELVCSMELVASFDVTLVRTDLGDGGRTETLRLWLDDKHNPGKIILMVHGRMNPKADASYFQESKQAFVPLTKKDIKSSVTVRLTLARFSTGTNRKDSFSSFSSGESVGSSRSSAASLHRPKWIEFQFETRDDRKAFCQCWEPSLAVS</sequence>
<dbReference type="OrthoDB" id="4172108at2759"/>